<proteinExistence type="inferred from homology"/>
<keyword evidence="4" id="KW-0747">Spliceosome</keyword>
<evidence type="ECO:0000256" key="6">
    <source>
        <dbReference type="ARBA" id="ARBA00023242"/>
    </source>
</evidence>
<comment type="similarity">
    <text evidence="2">Belongs to the CWC21 family.</text>
</comment>
<evidence type="ECO:0000313" key="9">
    <source>
        <dbReference type="EMBL" id="OQR87114.1"/>
    </source>
</evidence>
<feature type="region of interest" description="Disordered" evidence="7">
    <location>
        <begin position="103"/>
        <end position="126"/>
    </location>
</feature>
<feature type="compositionally biased region" description="Basic and acidic residues" evidence="7">
    <location>
        <begin position="221"/>
        <end position="233"/>
    </location>
</feature>
<evidence type="ECO:0000256" key="4">
    <source>
        <dbReference type="ARBA" id="ARBA00022728"/>
    </source>
</evidence>
<dbReference type="PANTHER" id="PTHR36562">
    <property type="entry name" value="SERINE/ARGININE REPETITIVE MATRIX 2"/>
    <property type="match status" value="1"/>
</dbReference>
<gene>
    <name evidence="9" type="ORF">ACHHYP_09527</name>
</gene>
<evidence type="ECO:0000256" key="3">
    <source>
        <dbReference type="ARBA" id="ARBA00022664"/>
    </source>
</evidence>
<sequence length="305" mass="34256">MYNGIGLATTRGSGTNGYVQRNLSYVKPAYQREKERQVMMGYAKYEEPHKKTAVNKQILAHERKRQVEVKVMELRDQLEEQGCDDDEIDEKCDALRKQLQARLEKEGDSKDGEKGASSHARAVQKEKQIAKLKEAFGISNKYRDGESFDFDAQEANRLERIENFERQRAAQESGRRKEEERKRIADAPKKQKRRKRSPSSSSSSSSSSDSSDSSDSSSDEDDRRSPSRPEPEHTQVAASPAPQPQPLPTSKPQSSAAKPLAQSRAPSQPLIQHLVQFPLQLAFPVAPEACPQPKAQRLEEVNGNP</sequence>
<feature type="compositionally biased region" description="Basic and acidic residues" evidence="7">
    <location>
        <begin position="160"/>
        <end position="189"/>
    </location>
</feature>
<dbReference type="GO" id="GO:0006397">
    <property type="term" value="P:mRNA processing"/>
    <property type="evidence" value="ECO:0007669"/>
    <property type="project" value="UniProtKB-KW"/>
</dbReference>
<dbReference type="EMBL" id="JNBR01001468">
    <property type="protein sequence ID" value="OQR87114.1"/>
    <property type="molecule type" value="Genomic_DNA"/>
</dbReference>
<evidence type="ECO:0000256" key="7">
    <source>
        <dbReference type="SAM" id="MobiDB-lite"/>
    </source>
</evidence>
<evidence type="ECO:0000256" key="1">
    <source>
        <dbReference type="ARBA" id="ARBA00004123"/>
    </source>
</evidence>
<dbReference type="AlphaFoldDB" id="A0A1V9YN58"/>
<evidence type="ECO:0000256" key="2">
    <source>
        <dbReference type="ARBA" id="ARBA00005954"/>
    </source>
</evidence>
<keyword evidence="6" id="KW-0539">Nucleus</keyword>
<dbReference type="GO" id="GO:0005681">
    <property type="term" value="C:spliceosomal complex"/>
    <property type="evidence" value="ECO:0007669"/>
    <property type="project" value="UniProtKB-KW"/>
</dbReference>
<comment type="caution">
    <text evidence="9">The sequence shown here is derived from an EMBL/GenBank/DDBJ whole genome shotgun (WGS) entry which is preliminary data.</text>
</comment>
<dbReference type="InterPro" id="IPR051372">
    <property type="entry name" value="CWC21"/>
</dbReference>
<organism evidence="9 10">
    <name type="scientific">Achlya hypogyna</name>
    <name type="common">Oomycete</name>
    <name type="synonym">Protoachlya hypogyna</name>
    <dbReference type="NCBI Taxonomy" id="1202772"/>
    <lineage>
        <taxon>Eukaryota</taxon>
        <taxon>Sar</taxon>
        <taxon>Stramenopiles</taxon>
        <taxon>Oomycota</taxon>
        <taxon>Saprolegniomycetes</taxon>
        <taxon>Saprolegniales</taxon>
        <taxon>Achlyaceae</taxon>
        <taxon>Achlya</taxon>
    </lineage>
</organism>
<keyword evidence="5" id="KW-0508">mRNA splicing</keyword>
<name>A0A1V9YN58_ACHHY</name>
<dbReference type="CDD" id="cd21372">
    <property type="entry name" value="cwf21_CWC21-like"/>
    <property type="match status" value="1"/>
</dbReference>
<evidence type="ECO:0000313" key="10">
    <source>
        <dbReference type="Proteomes" id="UP000243579"/>
    </source>
</evidence>
<dbReference type="STRING" id="1202772.A0A1V9YN58"/>
<reference evidence="9 10" key="1">
    <citation type="journal article" date="2014" name="Genome Biol. Evol.">
        <title>The secreted proteins of Achlya hypogyna and Thraustotheca clavata identify the ancestral oomycete secretome and reveal gene acquisitions by horizontal gene transfer.</title>
        <authorList>
            <person name="Misner I."/>
            <person name="Blouin N."/>
            <person name="Leonard G."/>
            <person name="Richards T.A."/>
            <person name="Lane C.E."/>
        </authorList>
    </citation>
    <scope>NUCLEOTIDE SEQUENCE [LARGE SCALE GENOMIC DNA]</scope>
    <source>
        <strain evidence="9 10">ATCC 48635</strain>
    </source>
</reference>
<feature type="compositionally biased region" description="Low complexity" evidence="7">
    <location>
        <begin position="198"/>
        <end position="216"/>
    </location>
</feature>
<keyword evidence="3" id="KW-0507">mRNA processing</keyword>
<dbReference type="Proteomes" id="UP000243579">
    <property type="component" value="Unassembled WGS sequence"/>
</dbReference>
<dbReference type="GO" id="GO:0008380">
    <property type="term" value="P:RNA splicing"/>
    <property type="evidence" value="ECO:0007669"/>
    <property type="project" value="UniProtKB-KW"/>
</dbReference>
<accession>A0A1V9YN58</accession>
<feature type="region of interest" description="Disordered" evidence="7">
    <location>
        <begin position="160"/>
        <end position="267"/>
    </location>
</feature>
<keyword evidence="10" id="KW-1185">Reference proteome</keyword>
<dbReference type="SMART" id="SM01115">
    <property type="entry name" value="cwf21"/>
    <property type="match status" value="1"/>
</dbReference>
<dbReference type="InterPro" id="IPR013170">
    <property type="entry name" value="mRNA_splic_Cwf21_dom"/>
</dbReference>
<dbReference type="OrthoDB" id="10267305at2759"/>
<protein>
    <recommendedName>
        <fullName evidence="8">CWF21 domain-containing protein</fullName>
    </recommendedName>
</protein>
<dbReference type="Pfam" id="PF08312">
    <property type="entry name" value="cwf21"/>
    <property type="match status" value="1"/>
</dbReference>
<feature type="compositionally biased region" description="Basic and acidic residues" evidence="7">
    <location>
        <begin position="103"/>
        <end position="116"/>
    </location>
</feature>
<dbReference type="Gene3D" id="6.10.140.420">
    <property type="match status" value="1"/>
</dbReference>
<evidence type="ECO:0000256" key="5">
    <source>
        <dbReference type="ARBA" id="ARBA00023187"/>
    </source>
</evidence>
<feature type="domain" description="CWF21" evidence="8">
    <location>
        <begin position="59"/>
        <end position="104"/>
    </location>
</feature>
<dbReference type="PANTHER" id="PTHR36562:SF5">
    <property type="entry name" value="SERINE_ARGININE REPETITIVE MATRIX 2"/>
    <property type="match status" value="1"/>
</dbReference>
<evidence type="ECO:0000259" key="8">
    <source>
        <dbReference type="SMART" id="SM01115"/>
    </source>
</evidence>
<comment type="subcellular location">
    <subcellularLocation>
        <location evidence="1">Nucleus</location>
    </subcellularLocation>
</comment>